<dbReference type="EMBL" id="MT141457">
    <property type="protein sequence ID" value="QJA61940.1"/>
    <property type="molecule type" value="Genomic_DNA"/>
</dbReference>
<sequence>MFDDIFDDALKGTEEGIIDIGKAGNDDWDTELTPDVWSTGKPTELTPDVWSTGKPPDIWKV</sequence>
<organism evidence="2">
    <name type="scientific">viral metagenome</name>
    <dbReference type="NCBI Taxonomy" id="1070528"/>
    <lineage>
        <taxon>unclassified sequences</taxon>
        <taxon>metagenomes</taxon>
        <taxon>organismal metagenomes</taxon>
    </lineage>
</organism>
<evidence type="ECO:0000256" key="1">
    <source>
        <dbReference type="SAM" id="MobiDB-lite"/>
    </source>
</evidence>
<evidence type="ECO:0000313" key="2">
    <source>
        <dbReference type="EMBL" id="QJA61940.1"/>
    </source>
</evidence>
<name>A0A6M3IWN6_9ZZZZ</name>
<gene>
    <name evidence="2" type="ORF">MM415B00852_0033</name>
</gene>
<accession>A0A6M3IWN6</accession>
<dbReference type="AlphaFoldDB" id="A0A6M3IWN6"/>
<protein>
    <submittedName>
        <fullName evidence="2">Uncharacterized protein</fullName>
    </submittedName>
</protein>
<proteinExistence type="predicted"/>
<reference evidence="2" key="1">
    <citation type="submission" date="2020-03" db="EMBL/GenBank/DDBJ databases">
        <title>The deep terrestrial virosphere.</title>
        <authorList>
            <person name="Holmfeldt K."/>
            <person name="Nilsson E."/>
            <person name="Simone D."/>
            <person name="Lopez-Fernandez M."/>
            <person name="Wu X."/>
            <person name="de Brujin I."/>
            <person name="Lundin D."/>
            <person name="Andersson A."/>
            <person name="Bertilsson S."/>
            <person name="Dopson M."/>
        </authorList>
    </citation>
    <scope>NUCLEOTIDE SEQUENCE</scope>
    <source>
        <strain evidence="2">MM415B00852</strain>
    </source>
</reference>
<feature type="region of interest" description="Disordered" evidence="1">
    <location>
        <begin position="21"/>
        <end position="61"/>
    </location>
</feature>